<keyword evidence="5" id="KW-0819">tRNA processing</keyword>
<name>A2FAK6_TRIV3</name>
<keyword evidence="6" id="KW-0540">Nuclease</keyword>
<evidence type="ECO:0000256" key="4">
    <source>
        <dbReference type="ARBA" id="ARBA00012477"/>
    </source>
</evidence>
<dbReference type="InterPro" id="IPR036866">
    <property type="entry name" value="RibonucZ/Hydroxyglut_hydro"/>
</dbReference>
<dbReference type="GO" id="GO:0005739">
    <property type="term" value="C:mitochondrion"/>
    <property type="evidence" value="ECO:0000318"/>
    <property type="project" value="GO_Central"/>
</dbReference>
<keyword evidence="9" id="KW-0378">Hydrolase</keyword>
<dbReference type="AlphaFoldDB" id="A2FAK6"/>
<dbReference type="KEGG" id="tva:4755839"/>
<comment type="catalytic activity">
    <reaction evidence="1">
        <text>Endonucleolytic cleavage of RNA, removing extra 3' nucleotides from tRNA precursor, generating 3' termini of tRNAs. A 3'-hydroxy group is left at the tRNA terminus and a 5'-phosphoryl group is left at the trailer molecule.</text>
        <dbReference type="EC" id="3.1.26.11"/>
    </reaction>
</comment>
<evidence type="ECO:0000313" key="14">
    <source>
        <dbReference type="Proteomes" id="UP000001542"/>
    </source>
</evidence>
<proteinExistence type="inferred from homology"/>
<dbReference type="PANTHER" id="PTHR12553">
    <property type="entry name" value="ZINC PHOSPHODIESTERASE ELAC PROTEIN 2"/>
    <property type="match status" value="1"/>
</dbReference>
<dbReference type="PANTHER" id="PTHR12553:SF49">
    <property type="entry name" value="ZINC PHOSPHODIESTERASE ELAC PROTEIN 2"/>
    <property type="match status" value="1"/>
</dbReference>
<gene>
    <name evidence="13" type="ORF">TVAG_483060</name>
</gene>
<comment type="cofactor">
    <cofactor evidence="2">
        <name>Zn(2+)</name>
        <dbReference type="ChEBI" id="CHEBI:29105"/>
    </cofactor>
</comment>
<keyword evidence="11" id="KW-0472">Membrane</keyword>
<evidence type="ECO:0000256" key="10">
    <source>
        <dbReference type="ARBA" id="ARBA00022833"/>
    </source>
</evidence>
<dbReference type="Gene3D" id="3.60.15.10">
    <property type="entry name" value="Ribonuclease Z/Hydroxyacylglutathione hydrolase-like"/>
    <property type="match status" value="2"/>
</dbReference>
<evidence type="ECO:0000256" key="9">
    <source>
        <dbReference type="ARBA" id="ARBA00022801"/>
    </source>
</evidence>
<dbReference type="EMBL" id="DS113690">
    <property type="protein sequence ID" value="EAX98049.1"/>
    <property type="molecule type" value="Genomic_DNA"/>
</dbReference>
<organism evidence="13 14">
    <name type="scientific">Trichomonas vaginalis (strain ATCC PRA-98 / G3)</name>
    <dbReference type="NCBI Taxonomy" id="412133"/>
    <lineage>
        <taxon>Eukaryota</taxon>
        <taxon>Metamonada</taxon>
        <taxon>Parabasalia</taxon>
        <taxon>Trichomonadida</taxon>
        <taxon>Trichomonadidae</taxon>
        <taxon>Trichomonas</taxon>
    </lineage>
</organism>
<keyword evidence="10" id="KW-0862">Zinc</keyword>
<reference evidence="13" key="1">
    <citation type="submission" date="2006-10" db="EMBL/GenBank/DDBJ databases">
        <authorList>
            <person name="Amadeo P."/>
            <person name="Zhao Q."/>
            <person name="Wortman J."/>
            <person name="Fraser-Liggett C."/>
            <person name="Carlton J."/>
        </authorList>
    </citation>
    <scope>NUCLEOTIDE SEQUENCE</scope>
    <source>
        <strain evidence="13">G3</strain>
    </source>
</reference>
<feature type="transmembrane region" description="Helical" evidence="11">
    <location>
        <begin position="342"/>
        <end position="359"/>
    </location>
</feature>
<comment type="similarity">
    <text evidence="3">Belongs to the RNase Z family.</text>
</comment>
<dbReference type="EC" id="3.1.26.11" evidence="4"/>
<keyword evidence="7" id="KW-0479">Metal-binding</keyword>
<dbReference type="InParanoid" id="A2FAK6"/>
<evidence type="ECO:0000256" key="2">
    <source>
        <dbReference type="ARBA" id="ARBA00001947"/>
    </source>
</evidence>
<dbReference type="SUPFAM" id="SSF56281">
    <property type="entry name" value="Metallo-hydrolase/oxidoreductase"/>
    <property type="match status" value="1"/>
</dbReference>
<dbReference type="GO" id="GO:1990180">
    <property type="term" value="P:mitochondrial tRNA 3'-end processing"/>
    <property type="evidence" value="ECO:0000318"/>
    <property type="project" value="GO_Central"/>
</dbReference>
<dbReference type="VEuPathDB" id="TrichDB:TVAGG3_0187580"/>
<dbReference type="VEuPathDB" id="TrichDB:TVAG_485290"/>
<evidence type="ECO:0000256" key="5">
    <source>
        <dbReference type="ARBA" id="ARBA00022694"/>
    </source>
</evidence>
<accession>A2FAK6</accession>
<keyword evidence="14" id="KW-1185">Reference proteome</keyword>
<dbReference type="RefSeq" id="XP_001310979.1">
    <property type="nucleotide sequence ID" value="XM_001310978.1"/>
</dbReference>
<evidence type="ECO:0000313" key="13">
    <source>
        <dbReference type="EMBL" id="EAX98049.1"/>
    </source>
</evidence>
<evidence type="ECO:0000256" key="11">
    <source>
        <dbReference type="SAM" id="Phobius"/>
    </source>
</evidence>
<keyword evidence="11" id="KW-1133">Transmembrane helix</keyword>
<evidence type="ECO:0000256" key="6">
    <source>
        <dbReference type="ARBA" id="ARBA00022722"/>
    </source>
</evidence>
<evidence type="ECO:0000256" key="3">
    <source>
        <dbReference type="ARBA" id="ARBA00007823"/>
    </source>
</evidence>
<dbReference type="InterPro" id="IPR001279">
    <property type="entry name" value="Metallo-B-lactamas"/>
</dbReference>
<dbReference type="GO" id="GO:0042781">
    <property type="term" value="F:3'-tRNA processing endoribonuclease activity"/>
    <property type="evidence" value="ECO:0000318"/>
    <property type="project" value="GO_Central"/>
</dbReference>
<dbReference type="STRING" id="5722.A2FAK6"/>
<dbReference type="Proteomes" id="UP000001542">
    <property type="component" value="Unassembled WGS sequence"/>
</dbReference>
<feature type="domain" description="Metallo-beta-lactamase" evidence="12">
    <location>
        <begin position="131"/>
        <end position="324"/>
    </location>
</feature>
<keyword evidence="8" id="KW-0255">Endonuclease</keyword>
<dbReference type="OrthoDB" id="527344at2759"/>
<evidence type="ECO:0000256" key="7">
    <source>
        <dbReference type="ARBA" id="ARBA00022723"/>
    </source>
</evidence>
<dbReference type="Pfam" id="PF12706">
    <property type="entry name" value="Lactamase_B_2"/>
    <property type="match status" value="1"/>
</dbReference>
<protein>
    <recommendedName>
        <fullName evidence="4">ribonuclease Z</fullName>
        <ecNumber evidence="4">3.1.26.11</ecNumber>
    </recommendedName>
</protein>
<evidence type="ECO:0000256" key="1">
    <source>
        <dbReference type="ARBA" id="ARBA00000402"/>
    </source>
</evidence>
<dbReference type="InterPro" id="IPR047151">
    <property type="entry name" value="RNZ2-like"/>
</dbReference>
<evidence type="ECO:0000259" key="12">
    <source>
        <dbReference type="Pfam" id="PF12706"/>
    </source>
</evidence>
<reference evidence="13" key="2">
    <citation type="journal article" date="2007" name="Science">
        <title>Draft genome sequence of the sexually transmitted pathogen Trichomonas vaginalis.</title>
        <authorList>
            <person name="Carlton J.M."/>
            <person name="Hirt R.P."/>
            <person name="Silva J.C."/>
            <person name="Delcher A.L."/>
            <person name="Schatz M."/>
            <person name="Zhao Q."/>
            <person name="Wortman J.R."/>
            <person name="Bidwell S.L."/>
            <person name="Alsmark U.C.M."/>
            <person name="Besteiro S."/>
            <person name="Sicheritz-Ponten T."/>
            <person name="Noel C.J."/>
            <person name="Dacks J.B."/>
            <person name="Foster P.G."/>
            <person name="Simillion C."/>
            <person name="Van de Peer Y."/>
            <person name="Miranda-Saavedra D."/>
            <person name="Barton G.J."/>
            <person name="Westrop G.D."/>
            <person name="Mueller S."/>
            <person name="Dessi D."/>
            <person name="Fiori P.L."/>
            <person name="Ren Q."/>
            <person name="Paulsen I."/>
            <person name="Zhang H."/>
            <person name="Bastida-Corcuera F.D."/>
            <person name="Simoes-Barbosa A."/>
            <person name="Brown M.T."/>
            <person name="Hayes R.D."/>
            <person name="Mukherjee M."/>
            <person name="Okumura C.Y."/>
            <person name="Schneider R."/>
            <person name="Smith A.J."/>
            <person name="Vanacova S."/>
            <person name="Villalvazo M."/>
            <person name="Haas B.J."/>
            <person name="Pertea M."/>
            <person name="Feldblyum T.V."/>
            <person name="Utterback T.R."/>
            <person name="Shu C.L."/>
            <person name="Osoegawa K."/>
            <person name="de Jong P.J."/>
            <person name="Hrdy I."/>
            <person name="Horvathova L."/>
            <person name="Zubacova Z."/>
            <person name="Dolezal P."/>
            <person name="Malik S.B."/>
            <person name="Logsdon J.M. Jr."/>
            <person name="Henze K."/>
            <person name="Gupta A."/>
            <person name="Wang C.C."/>
            <person name="Dunne R.L."/>
            <person name="Upcroft J.A."/>
            <person name="Upcroft P."/>
            <person name="White O."/>
            <person name="Salzberg S.L."/>
            <person name="Tang P."/>
            <person name="Chiu C.-H."/>
            <person name="Lee Y.-S."/>
            <person name="Embley T.M."/>
            <person name="Coombs G.H."/>
            <person name="Mottram J.C."/>
            <person name="Tachezy J."/>
            <person name="Fraser-Liggett C.M."/>
            <person name="Johnson P.J."/>
        </authorList>
    </citation>
    <scope>NUCLEOTIDE SEQUENCE [LARGE SCALE GENOMIC DNA]</scope>
    <source>
        <strain evidence="13">G3</strain>
    </source>
</reference>
<evidence type="ECO:0000256" key="8">
    <source>
        <dbReference type="ARBA" id="ARBA00022759"/>
    </source>
</evidence>
<dbReference type="FunFam" id="3.60.15.10:FF:000200">
    <property type="entry name" value="Ribonuclease Z 2, mitochondrial"/>
    <property type="match status" value="1"/>
</dbReference>
<dbReference type="GO" id="GO:0046872">
    <property type="term" value="F:metal ion binding"/>
    <property type="evidence" value="ECO:0007669"/>
    <property type="project" value="UniProtKB-KW"/>
</dbReference>
<sequence>MNIINDPNYYDKFSKNKTNICFPLSNRITYAEADQYYKSIKPNFMSDFVISNPDKVIPKNFTGMHQECSIKVYPSYKLQTTKFIEKEPNDFINLPQTKTFALTFLGSGSKFPTRTRNVQSVLVHCKEGYMILDCGVNSVGQMRRLFGVEGTNHILKNLFCVWISHFHSDHSLGLAVIMEERLKVTDRRLTVLCDHITHGRTIVKEPLYGEDYFKADFKNRNDVFKYGNIQLRSTPVHHDFRGTSMACEITFDSKYKLVMSGDRNAFYEDMEKEFKSTDILIHEATFKDDSNAEEEDHCDRVHSTFSEAVESGKKLNAKFEFLNHCSQRYDLNEFCLPKHPNVMFAYDYLTIMILLIMIFRL</sequence>
<dbReference type="eggNOG" id="KOG2121">
    <property type="taxonomic scope" value="Eukaryota"/>
</dbReference>
<keyword evidence="11" id="KW-0812">Transmembrane</keyword>